<protein>
    <submittedName>
        <fullName evidence="6">Putative hydroxymethylpyrimidine transport system ATP-binding protein</fullName>
    </submittedName>
</protein>
<dbReference type="Gene3D" id="3.40.50.300">
    <property type="entry name" value="P-loop containing nucleotide triphosphate hydrolases"/>
    <property type="match status" value="1"/>
</dbReference>
<dbReference type="InterPro" id="IPR027417">
    <property type="entry name" value="P-loop_NTPase"/>
</dbReference>
<dbReference type="RefSeq" id="WP_076401054.1">
    <property type="nucleotide sequence ID" value="NZ_FTOA01000005.1"/>
</dbReference>
<keyword evidence="7" id="KW-1185">Reference proteome</keyword>
<evidence type="ECO:0000256" key="2">
    <source>
        <dbReference type="ARBA" id="ARBA00022448"/>
    </source>
</evidence>
<gene>
    <name evidence="6" type="ORF">SAMN05421779_105118</name>
</gene>
<feature type="domain" description="ABC transporter" evidence="5">
    <location>
        <begin position="14"/>
        <end position="236"/>
    </location>
</feature>
<dbReference type="Pfam" id="PF00005">
    <property type="entry name" value="ABC_tran"/>
    <property type="match status" value="1"/>
</dbReference>
<dbReference type="PANTHER" id="PTHR42788">
    <property type="entry name" value="TAURINE IMPORT ATP-BINDING PROTEIN-RELATED"/>
    <property type="match status" value="1"/>
</dbReference>
<dbReference type="PANTHER" id="PTHR42788:SF19">
    <property type="entry name" value="ALIPHATIC SULFONATES IMPORT ATP-BINDING PROTEIN SSUB 2"/>
    <property type="match status" value="1"/>
</dbReference>
<dbReference type="AlphaFoldDB" id="A0A1N7NH70"/>
<keyword evidence="4 6" id="KW-0067">ATP-binding</keyword>
<dbReference type="EMBL" id="FTOA01000005">
    <property type="protein sequence ID" value="SIS97650.1"/>
    <property type="molecule type" value="Genomic_DNA"/>
</dbReference>
<name>A0A1N7NH70_9PROT</name>
<dbReference type="GO" id="GO:0016887">
    <property type="term" value="F:ATP hydrolysis activity"/>
    <property type="evidence" value="ECO:0007669"/>
    <property type="project" value="InterPro"/>
</dbReference>
<dbReference type="Proteomes" id="UP000185678">
    <property type="component" value="Unassembled WGS sequence"/>
</dbReference>
<dbReference type="GO" id="GO:0005524">
    <property type="term" value="F:ATP binding"/>
    <property type="evidence" value="ECO:0007669"/>
    <property type="project" value="UniProtKB-KW"/>
</dbReference>
<dbReference type="SMART" id="SM00382">
    <property type="entry name" value="AAA"/>
    <property type="match status" value="1"/>
</dbReference>
<evidence type="ECO:0000313" key="7">
    <source>
        <dbReference type="Proteomes" id="UP000185678"/>
    </source>
</evidence>
<proteinExistence type="inferred from homology"/>
<dbReference type="InterPro" id="IPR003593">
    <property type="entry name" value="AAA+_ATPase"/>
</dbReference>
<keyword evidence="3" id="KW-0547">Nucleotide-binding</keyword>
<dbReference type="OrthoDB" id="8016555at2"/>
<evidence type="ECO:0000256" key="4">
    <source>
        <dbReference type="ARBA" id="ARBA00022840"/>
    </source>
</evidence>
<evidence type="ECO:0000256" key="1">
    <source>
        <dbReference type="ARBA" id="ARBA00005417"/>
    </source>
</evidence>
<dbReference type="InterPro" id="IPR050166">
    <property type="entry name" value="ABC_transporter_ATP-bind"/>
</dbReference>
<sequence>MTVASVASPPPLGLTLTARHVTYDGITLFRDLTLDLPAGHWTCLLGISGVGKSSLLRLLADLAPAGSDYHVQTSDNRPLTDRVAYMAQQDLLLPWLSVLDNITLGARLRRQPADTARAASLLEQVGLADFRHRRPDQLSGGQRQRAALARTLMEDRPVVLMDEPFSALDPVTRLQMQDLAATLLDRRTVLLVTHDPLEALRLGEQVLVLTGPPASLTSHPLPADWPAPRAVDDPRLTNQQGALLARLVHQRPAGAVS</sequence>
<dbReference type="InterPro" id="IPR017871">
    <property type="entry name" value="ABC_transporter-like_CS"/>
</dbReference>
<dbReference type="STRING" id="80876.SAMN05421779_105118"/>
<organism evidence="6 7">
    <name type="scientific">Insolitispirillum peregrinum</name>
    <dbReference type="NCBI Taxonomy" id="80876"/>
    <lineage>
        <taxon>Bacteria</taxon>
        <taxon>Pseudomonadati</taxon>
        <taxon>Pseudomonadota</taxon>
        <taxon>Alphaproteobacteria</taxon>
        <taxon>Rhodospirillales</taxon>
        <taxon>Novispirillaceae</taxon>
        <taxon>Insolitispirillum</taxon>
    </lineage>
</organism>
<keyword evidence="2" id="KW-0813">Transport</keyword>
<dbReference type="InterPro" id="IPR003439">
    <property type="entry name" value="ABC_transporter-like_ATP-bd"/>
</dbReference>
<dbReference type="SUPFAM" id="SSF52540">
    <property type="entry name" value="P-loop containing nucleoside triphosphate hydrolases"/>
    <property type="match status" value="1"/>
</dbReference>
<reference evidence="6 7" key="1">
    <citation type="submission" date="2017-01" db="EMBL/GenBank/DDBJ databases">
        <authorList>
            <person name="Mah S.A."/>
            <person name="Swanson W.J."/>
            <person name="Moy G.W."/>
            <person name="Vacquier V.D."/>
        </authorList>
    </citation>
    <scope>NUCLEOTIDE SEQUENCE [LARGE SCALE GENOMIC DNA]</scope>
    <source>
        <strain evidence="6 7">DSM 11589</strain>
    </source>
</reference>
<evidence type="ECO:0000256" key="3">
    <source>
        <dbReference type="ARBA" id="ARBA00022741"/>
    </source>
</evidence>
<dbReference type="PROSITE" id="PS00211">
    <property type="entry name" value="ABC_TRANSPORTER_1"/>
    <property type="match status" value="1"/>
</dbReference>
<evidence type="ECO:0000259" key="5">
    <source>
        <dbReference type="PROSITE" id="PS50893"/>
    </source>
</evidence>
<accession>A0A1N7NH70</accession>
<comment type="similarity">
    <text evidence="1">Belongs to the ABC transporter superfamily.</text>
</comment>
<dbReference type="PROSITE" id="PS50893">
    <property type="entry name" value="ABC_TRANSPORTER_2"/>
    <property type="match status" value="1"/>
</dbReference>
<evidence type="ECO:0000313" key="6">
    <source>
        <dbReference type="EMBL" id="SIS97650.1"/>
    </source>
</evidence>